<feature type="signal peptide" evidence="2">
    <location>
        <begin position="1"/>
        <end position="21"/>
    </location>
</feature>
<reference evidence="4" key="1">
    <citation type="thesis" date="2020" institute="ProQuest LLC" country="789 East Eisenhower Parkway, Ann Arbor, MI, USA">
        <title>Comparative Genomics and Chromosome Evolution.</title>
        <authorList>
            <person name="Mudd A.B."/>
        </authorList>
    </citation>
    <scope>NUCLEOTIDE SEQUENCE</scope>
    <source>
        <strain evidence="4">1538</strain>
        <tissue evidence="4">Blood</tissue>
    </source>
</reference>
<feature type="domain" description="Immunoglobulin C1-set" evidence="3">
    <location>
        <begin position="41"/>
        <end position="111"/>
    </location>
</feature>
<dbReference type="Proteomes" id="UP001181693">
    <property type="component" value="Unassembled WGS sequence"/>
</dbReference>
<evidence type="ECO:0000259" key="3">
    <source>
        <dbReference type="SMART" id="SM00407"/>
    </source>
</evidence>
<name>A0AAV2ZZE3_PYXAD</name>
<evidence type="ECO:0000256" key="2">
    <source>
        <dbReference type="SAM" id="SignalP"/>
    </source>
</evidence>
<keyword evidence="1" id="KW-0393">Immunoglobulin domain</keyword>
<dbReference type="Pfam" id="PF07654">
    <property type="entry name" value="C1-set"/>
    <property type="match status" value="1"/>
</dbReference>
<dbReference type="Gene3D" id="2.60.40.10">
    <property type="entry name" value="Immunoglobulins"/>
    <property type="match status" value="1"/>
</dbReference>
<dbReference type="InterPro" id="IPR013783">
    <property type="entry name" value="Ig-like_fold"/>
</dbReference>
<dbReference type="InterPro" id="IPR050160">
    <property type="entry name" value="MHC/Immunoglobulin"/>
</dbReference>
<dbReference type="InterPro" id="IPR003597">
    <property type="entry name" value="Ig_C1-set"/>
</dbReference>
<keyword evidence="5" id="KW-1185">Reference proteome</keyword>
<dbReference type="InterPro" id="IPR036179">
    <property type="entry name" value="Ig-like_dom_sf"/>
</dbReference>
<dbReference type="SMART" id="SM00407">
    <property type="entry name" value="IGc1"/>
    <property type="match status" value="1"/>
</dbReference>
<organism evidence="4 5">
    <name type="scientific">Pyxicephalus adspersus</name>
    <name type="common">African bullfrog</name>
    <dbReference type="NCBI Taxonomy" id="30357"/>
    <lineage>
        <taxon>Eukaryota</taxon>
        <taxon>Metazoa</taxon>
        <taxon>Chordata</taxon>
        <taxon>Craniata</taxon>
        <taxon>Vertebrata</taxon>
        <taxon>Euteleostomi</taxon>
        <taxon>Amphibia</taxon>
        <taxon>Batrachia</taxon>
        <taxon>Anura</taxon>
        <taxon>Neobatrachia</taxon>
        <taxon>Ranoidea</taxon>
        <taxon>Pyxicephalidae</taxon>
        <taxon>Pyxicephalinae</taxon>
        <taxon>Pyxicephalus</taxon>
    </lineage>
</organism>
<evidence type="ECO:0000256" key="1">
    <source>
        <dbReference type="ARBA" id="ARBA00023319"/>
    </source>
</evidence>
<dbReference type="AlphaFoldDB" id="A0AAV2ZZE3"/>
<dbReference type="EMBL" id="DYDO01000008">
    <property type="protein sequence ID" value="DBA19023.1"/>
    <property type="molecule type" value="Genomic_DNA"/>
</dbReference>
<dbReference type="PANTHER" id="PTHR19944:SF62">
    <property type="entry name" value="BETA-2-MICROGLOBULIN"/>
    <property type="match status" value="1"/>
</dbReference>
<evidence type="ECO:0000313" key="4">
    <source>
        <dbReference type="EMBL" id="DBA19023.1"/>
    </source>
</evidence>
<sequence length="119" mass="13743">MKSALILYIGVLALTIGVVLGEVKPPRVYVYTRYPMKFGEPNELICHCTDFHPPRIDIKLKHDRIEYENCQKTDMTFKEDWAYYQTASVPFTPKEGVKYSCDVSHNEGPMKSYVLDTSM</sequence>
<dbReference type="SUPFAM" id="SSF48726">
    <property type="entry name" value="Immunoglobulin"/>
    <property type="match status" value="1"/>
</dbReference>
<evidence type="ECO:0000313" key="5">
    <source>
        <dbReference type="Proteomes" id="UP001181693"/>
    </source>
</evidence>
<dbReference type="PANTHER" id="PTHR19944">
    <property type="entry name" value="MHC CLASS II-RELATED"/>
    <property type="match status" value="1"/>
</dbReference>
<gene>
    <name evidence="4" type="ORF">GDO54_014905</name>
</gene>
<proteinExistence type="predicted"/>
<keyword evidence="2" id="KW-0732">Signal</keyword>
<comment type="caution">
    <text evidence="4">The sequence shown here is derived from an EMBL/GenBank/DDBJ whole genome shotgun (WGS) entry which is preliminary data.</text>
</comment>
<feature type="chain" id="PRO_5043528277" description="Immunoglobulin C1-set domain-containing protein" evidence="2">
    <location>
        <begin position="22"/>
        <end position="119"/>
    </location>
</feature>
<protein>
    <recommendedName>
        <fullName evidence="3">Immunoglobulin C1-set domain-containing protein</fullName>
    </recommendedName>
</protein>
<accession>A0AAV2ZZE3</accession>